<proteinExistence type="predicted"/>
<gene>
    <name evidence="1" type="ORF">PBC2_048</name>
</gene>
<organism evidence="1 2">
    <name type="scientific">Bacillus phage PBC2</name>
    <dbReference type="NCBI Taxonomy" id="1675029"/>
    <lineage>
        <taxon>Viruses</taxon>
        <taxon>Duplodnaviria</taxon>
        <taxon>Heunggongvirae</taxon>
        <taxon>Uroviricota</taxon>
        <taxon>Caudoviricetes</taxon>
        <taxon>Andregratiavirinae</taxon>
        <taxon>Haetaevirus</taxon>
        <taxon>Haetaevirus PBC2</taxon>
    </lineage>
</organism>
<evidence type="ECO:0000313" key="2">
    <source>
        <dbReference type="Proteomes" id="UP000223102"/>
    </source>
</evidence>
<reference evidence="1 2" key="1">
    <citation type="submission" date="2015-06" db="EMBL/GenBank/DDBJ databases">
        <title>Complete genome sequence of Bacillus cereus phage PBC2.</title>
        <authorList>
            <person name="Kong M."/>
            <person name="Ryu S."/>
        </authorList>
    </citation>
    <scope>NUCLEOTIDE SEQUENCE [LARGE SCALE GENOMIC DNA]</scope>
</reference>
<sequence>MNYVVREIVKNRDIFADCDFMAIKNSNGTYYILYNRYGLSSVLVNDDEFKAELIKSNEPIVLNHKLFAVKAKRNN</sequence>
<dbReference type="Proteomes" id="UP000223102">
    <property type="component" value="Segment"/>
</dbReference>
<dbReference type="EMBL" id="KT070867">
    <property type="protein sequence ID" value="AKQ08363.1"/>
    <property type="molecule type" value="Genomic_DNA"/>
</dbReference>
<protein>
    <submittedName>
        <fullName evidence="1">Uncharacterized protein</fullName>
    </submittedName>
</protein>
<evidence type="ECO:0000313" key="1">
    <source>
        <dbReference type="EMBL" id="AKQ08363.1"/>
    </source>
</evidence>
<keyword evidence="2" id="KW-1185">Reference proteome</keyword>
<accession>A0A218KBU2</accession>
<name>A0A218KBU2_9CAUD</name>